<evidence type="ECO:0000313" key="3">
    <source>
        <dbReference type="EMBL" id="MCC9071263.1"/>
    </source>
</evidence>
<dbReference type="InterPro" id="IPR051534">
    <property type="entry name" value="CBASS_pafABC_assoc_protein"/>
</dbReference>
<dbReference type="InterPro" id="IPR026881">
    <property type="entry name" value="WYL_dom"/>
</dbReference>
<feature type="domain" description="WCX" evidence="2">
    <location>
        <begin position="257"/>
        <end position="332"/>
    </location>
</feature>
<protein>
    <submittedName>
        <fullName evidence="3">WYL domain-containing protein</fullName>
    </submittedName>
</protein>
<dbReference type="Proteomes" id="UP001430919">
    <property type="component" value="Unassembled WGS sequence"/>
</dbReference>
<organism evidence="3 4">
    <name type="scientific">Flavobacterium pisciphilum</name>
    <dbReference type="NCBI Taxonomy" id="2893755"/>
    <lineage>
        <taxon>Bacteria</taxon>
        <taxon>Pseudomonadati</taxon>
        <taxon>Bacteroidota</taxon>
        <taxon>Flavobacteriia</taxon>
        <taxon>Flavobacteriales</taxon>
        <taxon>Flavobacteriaceae</taxon>
        <taxon>Flavobacterium</taxon>
    </lineage>
</organism>
<name>A0ABS8MRI2_9FLAO</name>
<comment type="caution">
    <text evidence="3">The sequence shown here is derived from an EMBL/GenBank/DDBJ whole genome shotgun (WGS) entry which is preliminary data.</text>
</comment>
<accession>A0ABS8MRI2</accession>
<proteinExistence type="predicted"/>
<dbReference type="RefSeq" id="WP_229987889.1">
    <property type="nucleotide sequence ID" value="NZ_JAJJMO010000001.1"/>
</dbReference>
<dbReference type="PANTHER" id="PTHR34580">
    <property type="match status" value="1"/>
</dbReference>
<sequence>MAITKTPLTRYKILDICFRNRFKNFDIDSLLIKVNNDLIELYGDSSHCIQKRQLQQDIAFMKSEKGWNIELQEEYDGKKKIYRYSDLNFSINNAPLNDVEISEFQSALKTLSQFEGMPQFNGIQEILVKLRSDLKFAGSEEPFVSFENNQDLKGLQFFRELYDALQNKTTLEVTYKDFKSPEPYTFIFHPHYLKQYNSRWFIFGLHQQTGRQNCNLAIDRIISINASNVLFTKSIINWSDYFSDMIGVSKSDGAHEEEIVLQFDELTGKYMENKPIHETQKHKWAGDKLELKIKLIINYELERLILSYGDCVKVIAPDHLKEKIKERLKNALDLNLEITDFN</sequence>
<gene>
    <name evidence="3" type="ORF">LNQ49_06600</name>
</gene>
<dbReference type="PANTHER" id="PTHR34580:SF9">
    <property type="entry name" value="SLL5097 PROTEIN"/>
    <property type="match status" value="1"/>
</dbReference>
<reference evidence="3" key="1">
    <citation type="submission" date="2021-11" db="EMBL/GenBank/DDBJ databases">
        <title>Description of novel Flavobacterium species.</title>
        <authorList>
            <person name="Saticioglu I.B."/>
            <person name="Ay H."/>
            <person name="Altun S."/>
            <person name="Duman M."/>
        </authorList>
    </citation>
    <scope>NUCLEOTIDE SEQUENCE</scope>
    <source>
        <strain evidence="3">F-65</strain>
    </source>
</reference>
<evidence type="ECO:0000313" key="4">
    <source>
        <dbReference type="Proteomes" id="UP001430919"/>
    </source>
</evidence>
<dbReference type="PROSITE" id="PS52050">
    <property type="entry name" value="WYL"/>
    <property type="match status" value="1"/>
</dbReference>
<keyword evidence="4" id="KW-1185">Reference proteome</keyword>
<dbReference type="EMBL" id="JAJJMO010000001">
    <property type="protein sequence ID" value="MCC9071263.1"/>
    <property type="molecule type" value="Genomic_DNA"/>
</dbReference>
<dbReference type="Pfam" id="PF13280">
    <property type="entry name" value="WYL"/>
    <property type="match status" value="1"/>
</dbReference>
<evidence type="ECO:0000259" key="2">
    <source>
        <dbReference type="Pfam" id="PF25583"/>
    </source>
</evidence>
<evidence type="ECO:0000259" key="1">
    <source>
        <dbReference type="Pfam" id="PF13280"/>
    </source>
</evidence>
<dbReference type="Pfam" id="PF25583">
    <property type="entry name" value="WCX"/>
    <property type="match status" value="1"/>
</dbReference>
<dbReference type="InterPro" id="IPR057727">
    <property type="entry name" value="WCX_dom"/>
</dbReference>
<feature type="domain" description="WYL" evidence="1">
    <location>
        <begin position="157"/>
        <end position="224"/>
    </location>
</feature>